<dbReference type="EMBL" id="JBHUEQ010000006">
    <property type="protein sequence ID" value="MFD1744950.1"/>
    <property type="molecule type" value="Genomic_DNA"/>
</dbReference>
<comment type="caution">
    <text evidence="2">The sequence shown here is derived from an EMBL/GenBank/DDBJ whole genome shotgun (WGS) entry which is preliminary data.</text>
</comment>
<name>A0ABW4M0H9_9HYPH</name>
<sequence length="382" mass="41397">MASGNGKRIFFYVQHLLGIGHLVRASRIAQAMASAGLDVTMVTGGSRIEGMPGEGIRHVQLPEVYASNSGFSGLVDAGGAVVDEAFQAKRVELLLGAFREAQPHAVIIEAFPFGRRQMRFELLPLLEAVRSATPKPLLFSSVRDILQENRKPGRDEETALLVEEHFDGVLVHGDENFVRLEQTFPLTHRIAHKVLYTGLVLPDPAAPSEDQYDVVVSAGGGAVGAGLIQAALEARERLGDQRSWCVITGPNLPAAEFERLTQRVPPEVTLARFRTDFPGLLMNAKLSISQAGYNTVGDLLRARCASVLIPFASGGETEQTVRAQKLADLGFAVSLPESELNALSLCQAIEQAERQRRKPDFTISVDGASRTANIIQDRLSLV</sequence>
<dbReference type="Proteomes" id="UP001597322">
    <property type="component" value="Unassembled WGS sequence"/>
</dbReference>
<evidence type="ECO:0000313" key="3">
    <source>
        <dbReference type="Proteomes" id="UP001597322"/>
    </source>
</evidence>
<keyword evidence="3" id="KW-1185">Reference proteome</keyword>
<evidence type="ECO:0000259" key="1">
    <source>
        <dbReference type="Pfam" id="PF04101"/>
    </source>
</evidence>
<dbReference type="SUPFAM" id="SSF53756">
    <property type="entry name" value="UDP-Glycosyltransferase/glycogen phosphorylase"/>
    <property type="match status" value="1"/>
</dbReference>
<feature type="domain" description="Glycosyl transferase family 28 C-terminal" evidence="1">
    <location>
        <begin position="220"/>
        <end position="358"/>
    </location>
</feature>
<protein>
    <submittedName>
        <fullName evidence="2">Glycosyltransferase family protein</fullName>
    </submittedName>
</protein>
<dbReference type="PANTHER" id="PTHR21015">
    <property type="entry name" value="UDP-N-ACETYLGLUCOSAMINE--N-ACETYLMURAMYL-(PENTAPEPTIDE) PYROPHOSPHORYL-UNDECAPRENOL N-ACETYLGLUCOSAMINE TRANSFERASE 1"/>
    <property type="match status" value="1"/>
</dbReference>
<proteinExistence type="predicted"/>
<gene>
    <name evidence="2" type="ORF">ACFSE1_05685</name>
</gene>
<dbReference type="Pfam" id="PF04101">
    <property type="entry name" value="Glyco_tran_28_C"/>
    <property type="match status" value="1"/>
</dbReference>
<reference evidence="3" key="1">
    <citation type="journal article" date="2019" name="Int. J. Syst. Evol. Microbiol.">
        <title>The Global Catalogue of Microorganisms (GCM) 10K type strain sequencing project: providing services to taxonomists for standard genome sequencing and annotation.</title>
        <authorList>
            <consortium name="The Broad Institute Genomics Platform"/>
            <consortium name="The Broad Institute Genome Sequencing Center for Infectious Disease"/>
            <person name="Wu L."/>
            <person name="Ma J."/>
        </authorList>
    </citation>
    <scope>NUCLEOTIDE SEQUENCE [LARGE SCALE GENOMIC DNA]</scope>
    <source>
        <strain evidence="3">CG52</strain>
    </source>
</reference>
<organism evidence="2 3">
    <name type="scientific">Rhizobium helianthi</name>
    <dbReference type="NCBI Taxonomy" id="1132695"/>
    <lineage>
        <taxon>Bacteria</taxon>
        <taxon>Pseudomonadati</taxon>
        <taxon>Pseudomonadota</taxon>
        <taxon>Alphaproteobacteria</taxon>
        <taxon>Hyphomicrobiales</taxon>
        <taxon>Rhizobiaceae</taxon>
        <taxon>Rhizobium/Agrobacterium group</taxon>
        <taxon>Rhizobium</taxon>
    </lineage>
</organism>
<dbReference type="Gene3D" id="3.40.50.2000">
    <property type="entry name" value="Glycogen Phosphorylase B"/>
    <property type="match status" value="1"/>
</dbReference>
<evidence type="ECO:0000313" key="2">
    <source>
        <dbReference type="EMBL" id="MFD1744950.1"/>
    </source>
</evidence>
<dbReference type="InterPro" id="IPR007235">
    <property type="entry name" value="Glyco_trans_28_C"/>
</dbReference>
<dbReference type="RefSeq" id="WP_377397668.1">
    <property type="nucleotide sequence ID" value="NZ_JBHUEQ010000006.1"/>
</dbReference>
<dbReference type="PANTHER" id="PTHR21015:SF28">
    <property type="entry name" value="SLL1722 PROTEIN"/>
    <property type="match status" value="1"/>
</dbReference>
<accession>A0ABW4M0H9</accession>